<organism evidence="3">
    <name type="scientific">Angiostrongylus costaricensis</name>
    <name type="common">Nematode worm</name>
    <dbReference type="NCBI Taxonomy" id="334426"/>
    <lineage>
        <taxon>Eukaryota</taxon>
        <taxon>Metazoa</taxon>
        <taxon>Ecdysozoa</taxon>
        <taxon>Nematoda</taxon>
        <taxon>Chromadorea</taxon>
        <taxon>Rhabditida</taxon>
        <taxon>Rhabditina</taxon>
        <taxon>Rhabditomorpha</taxon>
        <taxon>Strongyloidea</taxon>
        <taxon>Metastrongylidae</taxon>
        <taxon>Angiostrongylus</taxon>
    </lineage>
</organism>
<gene>
    <name evidence="1" type="ORF">ACOC_LOCUS570</name>
</gene>
<accession>A0A0R3PAI5</accession>
<reference evidence="3" key="1">
    <citation type="submission" date="2016-04" db="UniProtKB">
        <authorList>
            <consortium name="WormBaseParasite"/>
        </authorList>
    </citation>
    <scope>IDENTIFICATION</scope>
</reference>
<proteinExistence type="predicted"/>
<reference evidence="1 2" key="2">
    <citation type="submission" date="2018-11" db="EMBL/GenBank/DDBJ databases">
        <authorList>
            <consortium name="Pathogen Informatics"/>
        </authorList>
    </citation>
    <scope>NUCLEOTIDE SEQUENCE [LARGE SCALE GENOMIC DNA]</scope>
    <source>
        <strain evidence="1 2">Costa Rica</strain>
    </source>
</reference>
<dbReference type="AlphaFoldDB" id="A0A0R3PAI5"/>
<evidence type="ECO:0000313" key="1">
    <source>
        <dbReference type="EMBL" id="VDM52155.1"/>
    </source>
</evidence>
<keyword evidence="2" id="KW-1185">Reference proteome</keyword>
<dbReference type="EMBL" id="UYYA01000060">
    <property type="protein sequence ID" value="VDM52155.1"/>
    <property type="molecule type" value="Genomic_DNA"/>
</dbReference>
<protein>
    <submittedName>
        <fullName evidence="3">Small nuclear RNA-activating complex polypeptide 3</fullName>
    </submittedName>
</protein>
<dbReference type="OrthoDB" id="5869813at2759"/>
<evidence type="ECO:0000313" key="2">
    <source>
        <dbReference type="Proteomes" id="UP000267027"/>
    </source>
</evidence>
<sequence length="276" mass="31868">MSGCIALLPPPEDRLKQWAKLEVLPDTEATAALAQLALHRPETTDISNIKKTFVPMKHDLKRSTSLEWSGKLFQVPTKPKLRFISYMDCQEMTVAVQDIDKVKEDLKTVSASLERKGICKQFAEKIDKENDVECKRLQRNVSAEELTAPVSYVVHKVVCERKLTPIPRDLVPPHPPQTVRYALFEPVNWIYDGCITEEEFDEKVLLQSWSSESYFGALRFEKPFLMRFYLLEAISLYVPQKPLLMRSVVFYRTVGQFLAVVLHSYKYMTSASFHNY</sequence>
<name>A0A0R3PAI5_ANGCS</name>
<evidence type="ECO:0000313" key="3">
    <source>
        <dbReference type="WBParaSite" id="ACOC_0000056901-mRNA-1"/>
    </source>
</evidence>
<dbReference type="WBParaSite" id="ACOC_0000056901-mRNA-1">
    <property type="protein sequence ID" value="ACOC_0000056901-mRNA-1"/>
    <property type="gene ID" value="ACOC_0000056901"/>
</dbReference>
<dbReference type="Proteomes" id="UP000267027">
    <property type="component" value="Unassembled WGS sequence"/>
</dbReference>